<comment type="caution">
    <text evidence="2">The sequence shown here is derived from an EMBL/GenBank/DDBJ whole genome shotgun (WGS) entry which is preliminary data.</text>
</comment>
<dbReference type="AlphaFoldDB" id="A0A2M7E9M1"/>
<protein>
    <submittedName>
        <fullName evidence="2">Thioredoxin</fullName>
    </submittedName>
</protein>
<gene>
    <name evidence="2" type="ORF">COS11_02160</name>
</gene>
<evidence type="ECO:0000259" key="1">
    <source>
        <dbReference type="Pfam" id="PF00085"/>
    </source>
</evidence>
<dbReference type="Pfam" id="PF00085">
    <property type="entry name" value="Thioredoxin"/>
    <property type="match status" value="1"/>
</dbReference>
<feature type="non-terminal residue" evidence="2">
    <location>
        <position position="43"/>
    </location>
</feature>
<reference evidence="3" key="1">
    <citation type="submission" date="2017-09" db="EMBL/GenBank/DDBJ databases">
        <title>Depth-based differentiation of microbial function through sediment-hosted aquifers and enrichment of novel symbionts in the deep terrestrial subsurface.</title>
        <authorList>
            <person name="Probst A.J."/>
            <person name="Ladd B."/>
            <person name="Jarett J.K."/>
            <person name="Geller-Mcgrath D.E."/>
            <person name="Sieber C.M.K."/>
            <person name="Emerson J.B."/>
            <person name="Anantharaman K."/>
            <person name="Thomas B.C."/>
            <person name="Malmstrom R."/>
            <person name="Stieglmeier M."/>
            <person name="Klingl A."/>
            <person name="Woyke T."/>
            <person name="Ryan C.M."/>
            <person name="Banfield J.F."/>
        </authorList>
    </citation>
    <scope>NUCLEOTIDE SEQUENCE [LARGE SCALE GENOMIC DNA]</scope>
</reference>
<organism evidence="2 3">
    <name type="scientific">bacterium (Candidatus Ratteibacteria) CG01_land_8_20_14_3_00_40_19</name>
    <dbReference type="NCBI Taxonomy" id="2014290"/>
    <lineage>
        <taxon>Bacteria</taxon>
        <taxon>Candidatus Ratteibacteria</taxon>
    </lineage>
</organism>
<dbReference type="Proteomes" id="UP000228886">
    <property type="component" value="Unassembled WGS sequence"/>
</dbReference>
<feature type="domain" description="Thioredoxin" evidence="1">
    <location>
        <begin position="4"/>
        <end position="42"/>
    </location>
</feature>
<evidence type="ECO:0000313" key="3">
    <source>
        <dbReference type="Proteomes" id="UP000228886"/>
    </source>
</evidence>
<dbReference type="SUPFAM" id="SSF52833">
    <property type="entry name" value="Thioredoxin-like"/>
    <property type="match status" value="1"/>
</dbReference>
<accession>A0A2M7E9M1</accession>
<dbReference type="InterPro" id="IPR036249">
    <property type="entry name" value="Thioredoxin-like_sf"/>
</dbReference>
<proteinExistence type="predicted"/>
<name>A0A2M7E9M1_9BACT</name>
<dbReference type="EMBL" id="PETL01000107">
    <property type="protein sequence ID" value="PIV64436.1"/>
    <property type="molecule type" value="Genomic_DNA"/>
</dbReference>
<dbReference type="InterPro" id="IPR013766">
    <property type="entry name" value="Thioredoxin_domain"/>
</dbReference>
<dbReference type="Gene3D" id="3.40.30.10">
    <property type="entry name" value="Glutaredoxin"/>
    <property type="match status" value="1"/>
</dbReference>
<evidence type="ECO:0000313" key="2">
    <source>
        <dbReference type="EMBL" id="PIV64436.1"/>
    </source>
</evidence>
<sequence>MAEVIELNADTFEREVIDCELPVLVDCWAPWCQPCLIVAPIVE</sequence>